<dbReference type="AlphaFoldDB" id="A0A1V2I2L4"/>
<protein>
    <submittedName>
        <fullName evidence="6">Aldehyde dehydrogenase</fullName>
    </submittedName>
</protein>
<evidence type="ECO:0000259" key="5">
    <source>
        <dbReference type="Pfam" id="PF00171"/>
    </source>
</evidence>
<dbReference type="InterPro" id="IPR016162">
    <property type="entry name" value="Ald_DH_N"/>
</dbReference>
<evidence type="ECO:0000256" key="3">
    <source>
        <dbReference type="PROSITE-ProRule" id="PRU10007"/>
    </source>
</evidence>
<dbReference type="InterPro" id="IPR016163">
    <property type="entry name" value="Ald_DH_C"/>
</dbReference>
<evidence type="ECO:0000313" key="7">
    <source>
        <dbReference type="Proteomes" id="UP000188929"/>
    </source>
</evidence>
<dbReference type="GO" id="GO:0016620">
    <property type="term" value="F:oxidoreductase activity, acting on the aldehyde or oxo group of donors, NAD or NADP as acceptor"/>
    <property type="evidence" value="ECO:0007669"/>
    <property type="project" value="InterPro"/>
</dbReference>
<dbReference type="STRING" id="1834516.BL253_34440"/>
<dbReference type="PROSITE" id="PS00687">
    <property type="entry name" value="ALDEHYDE_DEHYDR_GLU"/>
    <property type="match status" value="1"/>
</dbReference>
<dbReference type="Pfam" id="PF00171">
    <property type="entry name" value="Aldedh"/>
    <property type="match status" value="1"/>
</dbReference>
<keyword evidence="2 4" id="KW-0560">Oxidoreductase</keyword>
<dbReference type="Proteomes" id="UP000188929">
    <property type="component" value="Unassembled WGS sequence"/>
</dbReference>
<accession>A0A1V2I2L4</accession>
<dbReference type="FunFam" id="3.40.605.10:FF:000007">
    <property type="entry name" value="NAD/NADP-dependent betaine aldehyde dehydrogenase"/>
    <property type="match status" value="1"/>
</dbReference>
<name>A0A1V2I2L4_9ACTN</name>
<dbReference type="InterPro" id="IPR016161">
    <property type="entry name" value="Ald_DH/histidinol_DH"/>
</dbReference>
<keyword evidence="7" id="KW-1185">Reference proteome</keyword>
<dbReference type="PANTHER" id="PTHR11699">
    <property type="entry name" value="ALDEHYDE DEHYDROGENASE-RELATED"/>
    <property type="match status" value="1"/>
</dbReference>
<dbReference type="EMBL" id="MOMC01000096">
    <property type="protein sequence ID" value="ONH22880.1"/>
    <property type="molecule type" value="Genomic_DNA"/>
</dbReference>
<comment type="caution">
    <text evidence="6">The sequence shown here is derived from an EMBL/GenBank/DDBJ whole genome shotgun (WGS) entry which is preliminary data.</text>
</comment>
<dbReference type="RefSeq" id="WP_076822026.1">
    <property type="nucleotide sequence ID" value="NZ_MOMC01000096.1"/>
</dbReference>
<sequence>MPDRHDHWIAGKSTAPVAGDYLPSTSPTTGEIVAEVPRGTAPDVDAAARSARDSQRAWAARTPAERAGVLLAIAASMRAAVTELADLEAAETGKIAPRYEIEAAAEYFSYYGAVVRALAGESLDLGPGSVAFTRRQPYGVVGVITPWNGPLNQACRDVAPALAVGNAVVLKPSEFTSTSSLALGRLASECGLPEGVLNVVTGLGPEAGAALVDHEDVRKIAFTGSVATGRAVAAAAARRIVPVTLELGGKSPSVVFADADLDRAARAVAQSFTANTGQVCAANTRLIVERSAHDEVVRRVAEIVRGLEPGTRLGPLITEPQFAKVKEYFGIAEAEGATLVTGGQVRADGDLARGYFVEPTVYTDVRPETRIAQEEIFGPVLSVLAFDDGDEEAAVALANGVEFGLVASVWTRDGGRALRVAERLEAGQVAVNGGALGVETPFGGFKQSGIGRVKGVEALHTYTQLKTISIGTTF</sequence>
<dbReference type="InterPro" id="IPR029510">
    <property type="entry name" value="Ald_DH_CS_GLU"/>
</dbReference>
<proteinExistence type="inferred from homology"/>
<evidence type="ECO:0000256" key="1">
    <source>
        <dbReference type="ARBA" id="ARBA00009986"/>
    </source>
</evidence>
<dbReference type="Gene3D" id="3.40.605.10">
    <property type="entry name" value="Aldehyde Dehydrogenase, Chain A, domain 1"/>
    <property type="match status" value="1"/>
</dbReference>
<feature type="active site" evidence="3">
    <location>
        <position position="246"/>
    </location>
</feature>
<evidence type="ECO:0000256" key="4">
    <source>
        <dbReference type="RuleBase" id="RU003345"/>
    </source>
</evidence>
<comment type="similarity">
    <text evidence="1 4">Belongs to the aldehyde dehydrogenase family.</text>
</comment>
<gene>
    <name evidence="6" type="ORF">BL253_34440</name>
</gene>
<dbReference type="SUPFAM" id="SSF53720">
    <property type="entry name" value="ALDH-like"/>
    <property type="match status" value="1"/>
</dbReference>
<evidence type="ECO:0000313" key="6">
    <source>
        <dbReference type="EMBL" id="ONH22880.1"/>
    </source>
</evidence>
<evidence type="ECO:0000256" key="2">
    <source>
        <dbReference type="ARBA" id="ARBA00023002"/>
    </source>
</evidence>
<dbReference type="OrthoDB" id="6882680at2"/>
<reference evidence="7" key="1">
    <citation type="submission" date="2016-10" db="EMBL/GenBank/DDBJ databases">
        <title>Frankia sp. NRRL B-16386 Genome sequencing.</title>
        <authorList>
            <person name="Ghodhbane-Gtari F."/>
            <person name="Swanson E."/>
            <person name="Gueddou A."/>
            <person name="Hezbri K."/>
            <person name="Ktari K."/>
            <person name="Nouioui I."/>
            <person name="Morris K."/>
            <person name="Simpson S."/>
            <person name="Abebe-Akele F."/>
            <person name="Thomas K."/>
            <person name="Gtari M."/>
            <person name="Tisa L.S."/>
        </authorList>
    </citation>
    <scope>NUCLEOTIDE SEQUENCE [LARGE SCALE GENOMIC DNA]</scope>
    <source>
        <strain evidence="7">NRRL B-16386</strain>
    </source>
</reference>
<dbReference type="InterPro" id="IPR015590">
    <property type="entry name" value="Aldehyde_DH_dom"/>
</dbReference>
<feature type="domain" description="Aldehyde dehydrogenase" evidence="5">
    <location>
        <begin position="21"/>
        <end position="468"/>
    </location>
</feature>
<organism evidence="6 7">
    <name type="scientific">Pseudofrankia asymbiotica</name>
    <dbReference type="NCBI Taxonomy" id="1834516"/>
    <lineage>
        <taxon>Bacteria</taxon>
        <taxon>Bacillati</taxon>
        <taxon>Actinomycetota</taxon>
        <taxon>Actinomycetes</taxon>
        <taxon>Frankiales</taxon>
        <taxon>Frankiaceae</taxon>
        <taxon>Pseudofrankia</taxon>
    </lineage>
</organism>
<dbReference type="Gene3D" id="3.40.309.10">
    <property type="entry name" value="Aldehyde Dehydrogenase, Chain A, domain 2"/>
    <property type="match status" value="1"/>
</dbReference>